<protein>
    <recommendedName>
        <fullName evidence="5">Purine nucleoside phosphorylase</fullName>
        <ecNumber evidence="5">2.4.2.1</ecNumber>
    </recommendedName>
    <alternativeName>
        <fullName evidence="5">Inosine-guanosine phosphorylase</fullName>
    </alternativeName>
</protein>
<dbReference type="InterPro" id="IPR035994">
    <property type="entry name" value="Nucleoside_phosphorylase_sf"/>
</dbReference>
<keyword evidence="9" id="KW-1185">Reference proteome</keyword>
<dbReference type="GO" id="GO:0005737">
    <property type="term" value="C:cytoplasm"/>
    <property type="evidence" value="ECO:0007669"/>
    <property type="project" value="TreeGrafter"/>
</dbReference>
<evidence type="ECO:0000256" key="5">
    <source>
        <dbReference type="PIRNR" id="PIRNR000477"/>
    </source>
</evidence>
<feature type="binding site" evidence="6">
    <location>
        <position position="235"/>
    </location>
    <ligand>
        <name>a purine D-ribonucleoside</name>
        <dbReference type="ChEBI" id="CHEBI:142355"/>
    </ligand>
</feature>
<feature type="domain" description="Nucleoside phosphorylase" evidence="7">
    <location>
        <begin position="31"/>
        <end position="269"/>
    </location>
</feature>
<evidence type="ECO:0000256" key="6">
    <source>
        <dbReference type="PIRSR" id="PIRSR000477-2"/>
    </source>
</evidence>
<evidence type="ECO:0000256" key="4">
    <source>
        <dbReference type="ARBA" id="ARBA00022679"/>
    </source>
</evidence>
<evidence type="ECO:0000259" key="7">
    <source>
        <dbReference type="Pfam" id="PF01048"/>
    </source>
</evidence>
<evidence type="ECO:0000313" key="9">
    <source>
        <dbReference type="Proteomes" id="UP000582837"/>
    </source>
</evidence>
<name>A0A841H1W9_9BACT</name>
<comment type="caution">
    <text evidence="8">The sequence shown here is derived from an EMBL/GenBank/DDBJ whole genome shotgun (WGS) entry which is preliminary data.</text>
</comment>
<keyword evidence="4 5" id="KW-0808">Transferase</keyword>
<accession>A0A841H1W9</accession>
<comment type="pathway">
    <text evidence="1 5">Purine metabolism; purine nucleoside salvage.</text>
</comment>
<dbReference type="EMBL" id="JACHIA010000012">
    <property type="protein sequence ID" value="MBB6072017.1"/>
    <property type="molecule type" value="Genomic_DNA"/>
</dbReference>
<gene>
    <name evidence="8" type="ORF">HNQ61_003678</name>
</gene>
<dbReference type="NCBIfam" id="TIGR01700">
    <property type="entry name" value="PNPH"/>
    <property type="match status" value="1"/>
</dbReference>
<dbReference type="SUPFAM" id="SSF53167">
    <property type="entry name" value="Purine and uridine phosphorylases"/>
    <property type="match status" value="1"/>
</dbReference>
<evidence type="ECO:0000256" key="2">
    <source>
        <dbReference type="ARBA" id="ARBA00006751"/>
    </source>
</evidence>
<organism evidence="8 9">
    <name type="scientific">Longimicrobium terrae</name>
    <dbReference type="NCBI Taxonomy" id="1639882"/>
    <lineage>
        <taxon>Bacteria</taxon>
        <taxon>Pseudomonadati</taxon>
        <taxon>Gemmatimonadota</taxon>
        <taxon>Longimicrobiia</taxon>
        <taxon>Longimicrobiales</taxon>
        <taxon>Longimicrobiaceae</taxon>
        <taxon>Longimicrobium</taxon>
    </lineage>
</organism>
<comment type="function">
    <text evidence="5">The purine nucleoside phosphorylases catalyze the phosphorolytic breakdown of the N-glycosidic bond in the beta-(deoxy)ribonucleoside molecules, with the formation of the corresponding free purine bases and pentose-1-phosphate.</text>
</comment>
<dbReference type="PIRSF" id="PIRSF000477">
    <property type="entry name" value="PurNPase"/>
    <property type="match status" value="1"/>
</dbReference>
<dbReference type="Pfam" id="PF01048">
    <property type="entry name" value="PNP_UDP_1"/>
    <property type="match status" value="1"/>
</dbReference>
<feature type="binding site" evidence="6">
    <location>
        <position position="29"/>
    </location>
    <ligand>
        <name>phosphate</name>
        <dbReference type="ChEBI" id="CHEBI:43474"/>
    </ligand>
</feature>
<comment type="similarity">
    <text evidence="2 5">Belongs to the PNP/MTAP phosphorylase family.</text>
</comment>
<proteinExistence type="inferred from homology"/>
<dbReference type="CDD" id="cd09009">
    <property type="entry name" value="PNP-EcPNPII_like"/>
    <property type="match status" value="1"/>
</dbReference>
<dbReference type="NCBIfam" id="NF006054">
    <property type="entry name" value="PRK08202.1"/>
    <property type="match status" value="1"/>
</dbReference>
<evidence type="ECO:0000256" key="1">
    <source>
        <dbReference type="ARBA" id="ARBA00005058"/>
    </source>
</evidence>
<dbReference type="EC" id="2.4.2.1" evidence="5"/>
<dbReference type="RefSeq" id="WP_170034826.1">
    <property type="nucleotide sequence ID" value="NZ_JABDTL010000001.1"/>
</dbReference>
<dbReference type="PANTHER" id="PTHR11904">
    <property type="entry name" value="METHYLTHIOADENOSINE/PURINE NUCLEOSIDE PHOSPHORYLASE"/>
    <property type="match status" value="1"/>
</dbReference>
<dbReference type="InterPro" id="IPR011270">
    <property type="entry name" value="Pur_Nuc_Pase_Ino/Guo-sp"/>
</dbReference>
<dbReference type="InterPro" id="IPR000845">
    <property type="entry name" value="Nucleoside_phosphorylase_d"/>
</dbReference>
<feature type="binding site" evidence="6">
    <location>
        <position position="193"/>
    </location>
    <ligand>
        <name>a purine D-ribonucleoside</name>
        <dbReference type="ChEBI" id="CHEBI:142355"/>
    </ligand>
</feature>
<reference evidence="8 9" key="1">
    <citation type="submission" date="2020-08" db="EMBL/GenBank/DDBJ databases">
        <title>Genomic Encyclopedia of Type Strains, Phase IV (KMG-IV): sequencing the most valuable type-strain genomes for metagenomic binning, comparative biology and taxonomic classification.</title>
        <authorList>
            <person name="Goeker M."/>
        </authorList>
    </citation>
    <scope>NUCLEOTIDE SEQUENCE [LARGE SCALE GENOMIC DNA]</scope>
    <source>
        <strain evidence="8 9">DSM 29007</strain>
    </source>
</reference>
<dbReference type="Proteomes" id="UP000582837">
    <property type="component" value="Unassembled WGS sequence"/>
</dbReference>
<evidence type="ECO:0000313" key="8">
    <source>
        <dbReference type="EMBL" id="MBB6072017.1"/>
    </source>
</evidence>
<dbReference type="GO" id="GO:0009116">
    <property type="term" value="P:nucleoside metabolic process"/>
    <property type="evidence" value="ECO:0007669"/>
    <property type="project" value="InterPro"/>
</dbReference>
<keyword evidence="3 5" id="KW-0328">Glycosyltransferase</keyword>
<dbReference type="GO" id="GO:0004731">
    <property type="term" value="F:purine-nucleoside phosphorylase activity"/>
    <property type="evidence" value="ECO:0007669"/>
    <property type="project" value="UniProtKB-EC"/>
</dbReference>
<dbReference type="AlphaFoldDB" id="A0A841H1W9"/>
<feature type="binding site" evidence="6">
    <location>
        <position position="62"/>
    </location>
    <ligand>
        <name>phosphate</name>
        <dbReference type="ChEBI" id="CHEBI:43474"/>
    </ligand>
</feature>
<feature type="binding site" evidence="6">
    <location>
        <position position="212"/>
    </location>
    <ligand>
        <name>phosphate</name>
        <dbReference type="ChEBI" id="CHEBI:43474"/>
    </ligand>
</feature>
<feature type="binding site" evidence="6">
    <location>
        <begin position="82"/>
        <end position="84"/>
    </location>
    <ligand>
        <name>phosphate</name>
        <dbReference type="ChEBI" id="CHEBI:43474"/>
    </ligand>
</feature>
<dbReference type="UniPathway" id="UPA00606"/>
<evidence type="ECO:0000256" key="3">
    <source>
        <dbReference type="ARBA" id="ARBA00022676"/>
    </source>
</evidence>
<dbReference type="NCBIfam" id="TIGR01697">
    <property type="entry name" value="PNPH-PUNA-XAPA"/>
    <property type="match status" value="1"/>
</dbReference>
<feature type="binding site" evidence="6">
    <location>
        <position position="114"/>
    </location>
    <ligand>
        <name>phosphate</name>
        <dbReference type="ChEBI" id="CHEBI:43474"/>
    </ligand>
</feature>
<dbReference type="PANTHER" id="PTHR11904:SF9">
    <property type="entry name" value="PURINE NUCLEOSIDE PHOSPHORYLASE-RELATED"/>
    <property type="match status" value="1"/>
</dbReference>
<sequence length="283" mass="29917">MHGTPIHDTVTFLRERFTRAPHAILVLGSGLGGLADEIEDAVRVPFDEIPGFPRRTQALAGHAGQLVAGRMNSVEVVAMQGRFHLYEGWEPADVALPIRALAALGAETMLLTNAAGGIRPGFVPGDLMIIADHLNLMFRNPLIGPTFPGETRFPDMSEPYDLAFRRAAAEVARDLRIPVTEGVYAGLLGPSYETLAEVRMLGRLGADAVGMSTVPEVLVASAIGVKCLGISCITNLAAGLGGQKLSHDEVMEVGARVRDQLAALVRGVLPRIAGSNLASEAAN</sequence>
<dbReference type="InterPro" id="IPR011268">
    <property type="entry name" value="Purine_phosphorylase"/>
</dbReference>
<dbReference type="Gene3D" id="3.40.50.1580">
    <property type="entry name" value="Nucleoside phosphorylase domain"/>
    <property type="match status" value="1"/>
</dbReference>